<reference evidence="2 3" key="2">
    <citation type="submission" date="2018-10" db="EMBL/GenBank/DDBJ databases">
        <authorList>
            <consortium name="Pathogen Informatics"/>
        </authorList>
    </citation>
    <scope>NUCLEOTIDE SEQUENCE [LARGE SCALE GENOMIC DNA]</scope>
</reference>
<evidence type="ECO:0000313" key="4">
    <source>
        <dbReference type="WBParaSite" id="EVEC_0001254901-mRNA-1"/>
    </source>
</evidence>
<evidence type="ECO:0000313" key="3">
    <source>
        <dbReference type="Proteomes" id="UP000274131"/>
    </source>
</evidence>
<accession>A0A0N4VNI6</accession>
<protein>
    <submittedName>
        <fullName evidence="4">EF-hand domain-containing protein</fullName>
    </submittedName>
</protein>
<dbReference type="WBParaSite" id="EVEC_0001254901-mRNA-1">
    <property type="protein sequence ID" value="EVEC_0001254901-mRNA-1"/>
    <property type="gene ID" value="EVEC_0001254901"/>
</dbReference>
<keyword evidence="3" id="KW-1185">Reference proteome</keyword>
<evidence type="ECO:0000313" key="2">
    <source>
        <dbReference type="EMBL" id="VDD96981.1"/>
    </source>
</evidence>
<reference evidence="4" key="1">
    <citation type="submission" date="2017-02" db="UniProtKB">
        <authorList>
            <consortium name="WormBaseParasite"/>
        </authorList>
    </citation>
    <scope>IDENTIFICATION</scope>
</reference>
<dbReference type="Proteomes" id="UP000274131">
    <property type="component" value="Unassembled WGS sequence"/>
</dbReference>
<dbReference type="OrthoDB" id="5805631at2759"/>
<evidence type="ECO:0000256" key="1">
    <source>
        <dbReference type="SAM" id="MobiDB-lite"/>
    </source>
</evidence>
<name>A0A0N4VNI6_ENTVE</name>
<gene>
    <name evidence="2" type="ORF">EVEC_LOCUS11732</name>
</gene>
<feature type="region of interest" description="Disordered" evidence="1">
    <location>
        <begin position="56"/>
        <end position="87"/>
    </location>
</feature>
<proteinExistence type="predicted"/>
<organism evidence="4">
    <name type="scientific">Enterobius vermicularis</name>
    <name type="common">Human pinworm</name>
    <dbReference type="NCBI Taxonomy" id="51028"/>
    <lineage>
        <taxon>Eukaryota</taxon>
        <taxon>Metazoa</taxon>
        <taxon>Ecdysozoa</taxon>
        <taxon>Nematoda</taxon>
        <taxon>Chromadorea</taxon>
        <taxon>Rhabditida</taxon>
        <taxon>Spirurina</taxon>
        <taxon>Oxyuridomorpha</taxon>
        <taxon>Oxyuroidea</taxon>
        <taxon>Oxyuridae</taxon>
        <taxon>Enterobius</taxon>
    </lineage>
</organism>
<dbReference type="EMBL" id="UXUI01012603">
    <property type="protein sequence ID" value="VDD96981.1"/>
    <property type="molecule type" value="Genomic_DNA"/>
</dbReference>
<dbReference type="AlphaFoldDB" id="A0A0N4VNI6"/>
<sequence>MATMDTLILNAGHSQLEEQLKIAAVACEVNEQSVNVENVKVDDGNGDLSMEDVQEGFRHLHDNSMTSSSSDHDSSAESPPLSKQRLLGDEFVKTLEEISKQVRDNSLMEY</sequence>